<sequence>MVGVGATLAYKVESPSKLLFGELWLCFASIHCKC</sequence>
<reference evidence="1" key="1">
    <citation type="submission" date="2018-02" db="EMBL/GenBank/DDBJ databases">
        <title>Rhizophora mucronata_Transcriptome.</title>
        <authorList>
            <person name="Meera S.P."/>
            <person name="Sreeshan A."/>
            <person name="Augustine A."/>
        </authorList>
    </citation>
    <scope>NUCLEOTIDE SEQUENCE</scope>
    <source>
        <tissue evidence="1">Leaf</tissue>
    </source>
</reference>
<name>A0A2P2Q0P4_RHIMU</name>
<organism evidence="1">
    <name type="scientific">Rhizophora mucronata</name>
    <name type="common">Asiatic mangrove</name>
    <dbReference type="NCBI Taxonomy" id="61149"/>
    <lineage>
        <taxon>Eukaryota</taxon>
        <taxon>Viridiplantae</taxon>
        <taxon>Streptophyta</taxon>
        <taxon>Embryophyta</taxon>
        <taxon>Tracheophyta</taxon>
        <taxon>Spermatophyta</taxon>
        <taxon>Magnoliopsida</taxon>
        <taxon>eudicotyledons</taxon>
        <taxon>Gunneridae</taxon>
        <taxon>Pentapetalae</taxon>
        <taxon>rosids</taxon>
        <taxon>fabids</taxon>
        <taxon>Malpighiales</taxon>
        <taxon>Rhizophoraceae</taxon>
        <taxon>Rhizophora</taxon>
    </lineage>
</organism>
<protein>
    <submittedName>
        <fullName evidence="1">Uncharacterized protein</fullName>
    </submittedName>
</protein>
<proteinExistence type="predicted"/>
<evidence type="ECO:0000313" key="1">
    <source>
        <dbReference type="EMBL" id="MBX60544.1"/>
    </source>
</evidence>
<dbReference type="EMBL" id="GGEC01080060">
    <property type="protein sequence ID" value="MBX60544.1"/>
    <property type="molecule type" value="Transcribed_RNA"/>
</dbReference>
<dbReference type="AlphaFoldDB" id="A0A2P2Q0P4"/>
<accession>A0A2P2Q0P4</accession>